<dbReference type="SUPFAM" id="SSF52540">
    <property type="entry name" value="P-loop containing nucleoside triphosphate hydrolases"/>
    <property type="match status" value="1"/>
</dbReference>
<evidence type="ECO:0000259" key="1">
    <source>
        <dbReference type="Pfam" id="PF13175"/>
    </source>
</evidence>
<organism evidence="2 3">
    <name type="scientific">Catenibacillus scindens</name>
    <dbReference type="NCBI Taxonomy" id="673271"/>
    <lineage>
        <taxon>Bacteria</taxon>
        <taxon>Bacillati</taxon>
        <taxon>Bacillota</taxon>
        <taxon>Clostridia</taxon>
        <taxon>Lachnospirales</taxon>
        <taxon>Lachnospiraceae</taxon>
        <taxon>Catenibacillus</taxon>
    </lineage>
</organism>
<sequence>MKIGRLEIHNFKSIRHMTLENIENALILVGKNNTGKTVVLDAVRLLGGQYPLSVQDFSQPEQNIVIRAKIIFEVQDYEELHSRGVICRYKSFEAWKRVFMARFPSLCGDCLEFSLIAGSGGRIRYDDGHKKNNTDIPKILPKIYFIDSLRHLDEIEDDLILFQDDETLQRLKDQQCIFNSRHQCRHCFQCIGLIQQKKAGDLNVMEAMRLTEYKLYSSNLSRFAQKVNEYFAKNGGFADRIEYRAGIESSELLKIQGIAVNKERESRVPVTKLGEGMRSIYILSLLEAYIDEKSRNACIILMEDPEIFLHPQLQKSAAEILYRLSKKNQVFFSTHSPNMIFNFTSRQIRQILLDKDCYSVACIPKDIDVILDDLGYTATDLMNVSFVFIVEGRQDKSRLPLLLKKYYSEIYNEDGTFSRVAIITTNSCTNIKTYANLKYINKLYLKDQFLMIRDGDGKDPKVLARQLCKYYEERNLEDVDRLPRVTPKNVLILKYYSFENYFLNPKIMVRLGIVESEEAFWETLFDKWTEYLHRLTSGKHLVQILGKNIDSIKDLQENYESFKIYMRGHNLFDIFYGRFKDKEQELLEKYIELAGREEFADILDAIDRFVYFDSRKKRGEHI</sequence>
<accession>A0A7W8H9K4</accession>
<keyword evidence="3" id="KW-1185">Reference proteome</keyword>
<feature type="domain" description="Endonuclease GajA/Old nuclease/RecF-like AAA" evidence="1">
    <location>
        <begin position="236"/>
        <end position="340"/>
    </location>
</feature>
<protein>
    <recommendedName>
        <fullName evidence="1">Endonuclease GajA/Old nuclease/RecF-like AAA domain-containing protein</fullName>
    </recommendedName>
</protein>
<feature type="domain" description="Endonuclease GajA/Old nuclease/RecF-like AAA" evidence="1">
    <location>
        <begin position="1"/>
        <end position="50"/>
    </location>
</feature>
<dbReference type="InterPro" id="IPR051396">
    <property type="entry name" value="Bact_Antivir_Def_Nuclease"/>
</dbReference>
<dbReference type="PANTHER" id="PTHR43581:SF4">
    <property type="entry name" value="ATP_GTP PHOSPHATASE"/>
    <property type="match status" value="1"/>
</dbReference>
<dbReference type="PANTHER" id="PTHR43581">
    <property type="entry name" value="ATP/GTP PHOSPHATASE"/>
    <property type="match status" value="1"/>
</dbReference>
<dbReference type="Pfam" id="PF13175">
    <property type="entry name" value="AAA_15"/>
    <property type="match status" value="2"/>
</dbReference>
<comment type="caution">
    <text evidence="2">The sequence shown here is derived from an EMBL/GenBank/DDBJ whole genome shotgun (WGS) entry which is preliminary data.</text>
</comment>
<dbReference type="Gene3D" id="3.40.50.300">
    <property type="entry name" value="P-loop containing nucleotide triphosphate hydrolases"/>
    <property type="match status" value="1"/>
</dbReference>
<evidence type="ECO:0000313" key="2">
    <source>
        <dbReference type="EMBL" id="MBB5264419.1"/>
    </source>
</evidence>
<dbReference type="InterPro" id="IPR027417">
    <property type="entry name" value="P-loop_NTPase"/>
</dbReference>
<dbReference type="InterPro" id="IPR041685">
    <property type="entry name" value="AAA_GajA/Old/RecF-like"/>
</dbReference>
<dbReference type="RefSeq" id="WP_183772995.1">
    <property type="nucleotide sequence ID" value="NZ_JACHFW010000005.1"/>
</dbReference>
<dbReference type="Proteomes" id="UP000543642">
    <property type="component" value="Unassembled WGS sequence"/>
</dbReference>
<proteinExistence type="predicted"/>
<name>A0A7W8H9K4_9FIRM</name>
<reference evidence="2 3" key="1">
    <citation type="submission" date="2020-08" db="EMBL/GenBank/DDBJ databases">
        <title>Genomic Encyclopedia of Type Strains, Phase IV (KMG-IV): sequencing the most valuable type-strain genomes for metagenomic binning, comparative biology and taxonomic classification.</title>
        <authorList>
            <person name="Goeker M."/>
        </authorList>
    </citation>
    <scope>NUCLEOTIDE SEQUENCE [LARGE SCALE GENOMIC DNA]</scope>
    <source>
        <strain evidence="2 3">DSM 106146</strain>
    </source>
</reference>
<evidence type="ECO:0000313" key="3">
    <source>
        <dbReference type="Proteomes" id="UP000543642"/>
    </source>
</evidence>
<gene>
    <name evidence="2" type="ORF">HNP82_001546</name>
</gene>
<dbReference type="EMBL" id="JACHFW010000005">
    <property type="protein sequence ID" value="MBB5264419.1"/>
    <property type="molecule type" value="Genomic_DNA"/>
</dbReference>
<dbReference type="AlphaFoldDB" id="A0A7W8H9K4"/>